<feature type="compositionally biased region" description="Basic and acidic residues" evidence="6">
    <location>
        <begin position="715"/>
        <end position="724"/>
    </location>
</feature>
<evidence type="ECO:0000256" key="3">
    <source>
        <dbReference type="ARBA" id="ARBA00022989"/>
    </source>
</evidence>
<keyword evidence="8" id="KW-1185">Reference proteome</keyword>
<keyword evidence="4" id="KW-0496">Mitochondrion</keyword>
<feature type="compositionally biased region" description="Basic residues" evidence="6">
    <location>
        <begin position="387"/>
        <end position="406"/>
    </location>
</feature>
<dbReference type="PANTHER" id="PTHR28234">
    <property type="entry name" value="NUCLEAR CONTROL OF ATPASE PROTEIN 2"/>
    <property type="match status" value="1"/>
</dbReference>
<evidence type="ECO:0000256" key="2">
    <source>
        <dbReference type="ARBA" id="ARBA00022692"/>
    </source>
</evidence>
<feature type="region of interest" description="Disordered" evidence="6">
    <location>
        <begin position="696"/>
        <end position="758"/>
    </location>
</feature>
<dbReference type="Proteomes" id="UP000193648">
    <property type="component" value="Unassembled WGS sequence"/>
</dbReference>
<gene>
    <name evidence="7" type="ORF">BCR41DRAFT_423941</name>
</gene>
<protein>
    <submittedName>
        <fullName evidence="7">ATP synthase regulation protein NCA2-domain-containing protein</fullName>
    </submittedName>
</protein>
<sequence>MGTFITDRLHQLNSDLIQLFHLDHQPPLHFRDRQNESGQRADSPANRAVSPQKSIAMGKDKDKGDKRGSDSAAESSIITTTEQTDHELLSGLRASIDALDLHSNAVPSMERVYHEIEKVEKLAKSTTTTTSIDPCNNREISKLEHLFIAKCTISVYLNLLDIILNATLPLANEIQYWQSLIDSRSWRLLYTVQTSPYRVFDFTRSVLVATREHLDSLITTAPHNGQSDQDNQKNQILQIFRHFPTFLKYHLISQPVSFPVAIRYEITNHRRQLQRIREYQAECLGLLSEQGLNLDLEFFEDSVSVLSSPGSGSASGSESGTDSRSAAVAGAGQSAKQQLQDEGRGGESTEQAEIFIRDQTSKTICLMERVLNKAYKDMKLLTDSHHHQPQHQSSHHHSHSHPHHQQLKLPSAKRATRSLTILGQLQGIPSLSHNDTLQHLKQLIQIDIPQFVQQTETQARQFYRPSWLTRIWIPALVGYFGLKFGLQYVTEHRADLDRWLEEAWDTAKRFVTDWVWEPTMRIMAIIRHTDEQGSLQMLGNESLKSDIASLERMVLDFGKQNYHLGGQELASLSQAVHNGDISMIMRAYEQELKTPFKGAIVGNLVQTLLIQVQKTKVDVEVAMAALDKLLKANELNFAFLAVGPSLLLLWAVSAQSKKVWQRMAGRHMGVLSIQMKNSMRQVERLLNLASAEGEGLDIKQPRKPQRNFDSSNAAAERRPSEKGAIKRSSSSSSEEFEDLSVLGNNNVGGSADDSTQSITSDKLTRIRTKEGKVPYKTQGLILCEVHLLRTFAARLTRSEGLRDKVMEDLREIEESSLTVHQRLRTAQRMYRTYGFLGLHQQ</sequence>
<feature type="region of interest" description="Disordered" evidence="6">
    <location>
        <begin position="383"/>
        <end position="411"/>
    </location>
</feature>
<name>A0A1Y2GKB1_9FUNG</name>
<dbReference type="GeneID" id="33572195"/>
<dbReference type="FunCoup" id="A0A1Y2GKB1">
    <property type="interactions" value="38"/>
</dbReference>
<dbReference type="STRING" id="64571.A0A1Y2GKB1"/>
<feature type="region of interest" description="Disordered" evidence="6">
    <location>
        <begin position="28"/>
        <end position="80"/>
    </location>
</feature>
<dbReference type="InParanoid" id="A0A1Y2GKB1"/>
<evidence type="ECO:0000256" key="4">
    <source>
        <dbReference type="ARBA" id="ARBA00023128"/>
    </source>
</evidence>
<evidence type="ECO:0000256" key="5">
    <source>
        <dbReference type="ARBA" id="ARBA00023136"/>
    </source>
</evidence>
<proteinExistence type="predicted"/>
<reference evidence="7 8" key="1">
    <citation type="submission" date="2016-07" db="EMBL/GenBank/DDBJ databases">
        <title>Pervasive Adenine N6-methylation of Active Genes in Fungi.</title>
        <authorList>
            <consortium name="DOE Joint Genome Institute"/>
            <person name="Mondo S.J."/>
            <person name="Dannebaum R.O."/>
            <person name="Kuo R.C."/>
            <person name="Labutti K."/>
            <person name="Haridas S."/>
            <person name="Kuo A."/>
            <person name="Salamov A."/>
            <person name="Ahrendt S.R."/>
            <person name="Lipzen A."/>
            <person name="Sullivan W."/>
            <person name="Andreopoulos W.B."/>
            <person name="Clum A."/>
            <person name="Lindquist E."/>
            <person name="Daum C."/>
            <person name="Ramamoorthy G.K."/>
            <person name="Gryganskyi A."/>
            <person name="Culley D."/>
            <person name="Magnuson J.K."/>
            <person name="James T.Y."/>
            <person name="O'Malley M.A."/>
            <person name="Stajich J.E."/>
            <person name="Spatafora J.W."/>
            <person name="Visel A."/>
            <person name="Grigoriev I.V."/>
        </authorList>
    </citation>
    <scope>NUCLEOTIDE SEQUENCE [LARGE SCALE GENOMIC DNA]</scope>
    <source>
        <strain evidence="7 8">NRRL 3116</strain>
    </source>
</reference>
<comment type="subcellular location">
    <subcellularLocation>
        <location evidence="1">Mitochondrion membrane</location>
        <topology evidence="1">Multi-pass membrane protein</topology>
    </subcellularLocation>
</comment>
<dbReference type="RefSeq" id="XP_021879082.1">
    <property type="nucleotide sequence ID" value="XM_022030353.1"/>
</dbReference>
<dbReference type="GO" id="GO:0005741">
    <property type="term" value="C:mitochondrial outer membrane"/>
    <property type="evidence" value="ECO:0007669"/>
    <property type="project" value="TreeGrafter"/>
</dbReference>
<dbReference type="Pfam" id="PF08637">
    <property type="entry name" value="NCA2"/>
    <property type="match status" value="2"/>
</dbReference>
<evidence type="ECO:0000313" key="8">
    <source>
        <dbReference type="Proteomes" id="UP000193648"/>
    </source>
</evidence>
<dbReference type="OrthoDB" id="413313at2759"/>
<comment type="caution">
    <text evidence="7">The sequence shown here is derived from an EMBL/GenBank/DDBJ whole genome shotgun (WGS) entry which is preliminary data.</text>
</comment>
<keyword evidence="2" id="KW-0812">Transmembrane</keyword>
<evidence type="ECO:0000256" key="6">
    <source>
        <dbReference type="SAM" id="MobiDB-lite"/>
    </source>
</evidence>
<feature type="compositionally biased region" description="Low complexity" evidence="6">
    <location>
        <begin position="307"/>
        <end position="325"/>
    </location>
</feature>
<feature type="compositionally biased region" description="Polar residues" evidence="6">
    <location>
        <begin position="742"/>
        <end position="758"/>
    </location>
</feature>
<accession>A0A1Y2GKB1</accession>
<feature type="compositionally biased region" description="Basic and acidic residues" evidence="6">
    <location>
        <begin position="58"/>
        <end position="69"/>
    </location>
</feature>
<feature type="region of interest" description="Disordered" evidence="6">
    <location>
        <begin position="307"/>
        <end position="353"/>
    </location>
</feature>
<dbReference type="InterPro" id="IPR013946">
    <property type="entry name" value="NCA2-like"/>
</dbReference>
<dbReference type="AlphaFoldDB" id="A0A1Y2GKB1"/>
<evidence type="ECO:0000256" key="1">
    <source>
        <dbReference type="ARBA" id="ARBA00004225"/>
    </source>
</evidence>
<evidence type="ECO:0000313" key="7">
    <source>
        <dbReference type="EMBL" id="ORZ09992.1"/>
    </source>
</evidence>
<dbReference type="PANTHER" id="PTHR28234:SF1">
    <property type="entry name" value="NUCLEAR CONTROL OF ATPASE PROTEIN 2"/>
    <property type="match status" value="1"/>
</dbReference>
<dbReference type="EMBL" id="MCFF01000032">
    <property type="protein sequence ID" value="ORZ09992.1"/>
    <property type="molecule type" value="Genomic_DNA"/>
</dbReference>
<keyword evidence="3" id="KW-1133">Transmembrane helix</keyword>
<keyword evidence="5" id="KW-0472">Membrane</keyword>
<organism evidence="7 8">
    <name type="scientific">Lobosporangium transversale</name>
    <dbReference type="NCBI Taxonomy" id="64571"/>
    <lineage>
        <taxon>Eukaryota</taxon>
        <taxon>Fungi</taxon>
        <taxon>Fungi incertae sedis</taxon>
        <taxon>Mucoromycota</taxon>
        <taxon>Mortierellomycotina</taxon>
        <taxon>Mortierellomycetes</taxon>
        <taxon>Mortierellales</taxon>
        <taxon>Mortierellaceae</taxon>
        <taxon>Lobosporangium</taxon>
    </lineage>
</organism>